<dbReference type="GO" id="GO:0004673">
    <property type="term" value="F:protein histidine kinase activity"/>
    <property type="evidence" value="ECO:0007669"/>
    <property type="project" value="UniProtKB-EC"/>
</dbReference>
<keyword evidence="4" id="KW-0418">Kinase</keyword>
<dbReference type="EC" id="2.7.13.3" evidence="2"/>
<comment type="catalytic activity">
    <reaction evidence="1">
        <text>ATP + protein L-histidine = ADP + protein N-phospho-L-histidine.</text>
        <dbReference type="EC" id="2.7.13.3"/>
    </reaction>
</comment>
<organism evidence="7">
    <name type="scientific">marine sediment metagenome</name>
    <dbReference type="NCBI Taxonomy" id="412755"/>
    <lineage>
        <taxon>unclassified sequences</taxon>
        <taxon>metagenomes</taxon>
        <taxon>ecological metagenomes</taxon>
    </lineage>
</organism>
<name>X0YRJ2_9ZZZZ</name>
<feature type="non-terminal residue" evidence="7">
    <location>
        <position position="1"/>
    </location>
</feature>
<accession>X0YRJ2</accession>
<gene>
    <name evidence="7" type="ORF">S01H1_80923</name>
</gene>
<dbReference type="AlphaFoldDB" id="X0YRJ2"/>
<reference evidence="7" key="1">
    <citation type="journal article" date="2014" name="Front. Microbiol.">
        <title>High frequency of phylogenetically diverse reductive dehalogenase-homologous genes in deep subseafloor sedimentary metagenomes.</title>
        <authorList>
            <person name="Kawai M."/>
            <person name="Futagami T."/>
            <person name="Toyoda A."/>
            <person name="Takaki Y."/>
            <person name="Nishi S."/>
            <person name="Hori S."/>
            <person name="Arai W."/>
            <person name="Tsubouchi T."/>
            <person name="Morono Y."/>
            <person name="Uchiyama I."/>
            <person name="Ito T."/>
            <person name="Fujiyama A."/>
            <person name="Inagaki F."/>
            <person name="Takami H."/>
        </authorList>
    </citation>
    <scope>NUCLEOTIDE SEQUENCE</scope>
    <source>
        <strain evidence="7">Expedition CK06-06</strain>
    </source>
</reference>
<sequence length="198" mass="21151">DAVAKLIGGLSTTPPERAIAGALRRQLDALLPSVTEGLEAVKVSALRERSSSLGRELDRVLSGWSGDLRRRGVVLSAPDPRRFADVRVVGTPRELTFVFDNLIENAARAVERVDGPMIAVSVELAEAHALVTVADNGIGIPSERHDEVFRHGVSDRRDGGHGLPKSREILEHRGGSIDLVSSALGEGTTFLVKLAICP</sequence>
<evidence type="ECO:0000256" key="4">
    <source>
        <dbReference type="ARBA" id="ARBA00022777"/>
    </source>
</evidence>
<dbReference type="SMART" id="SM00387">
    <property type="entry name" value="HATPase_c"/>
    <property type="match status" value="1"/>
</dbReference>
<dbReference type="PANTHER" id="PTHR43711">
    <property type="entry name" value="TWO-COMPONENT HISTIDINE KINASE"/>
    <property type="match status" value="1"/>
</dbReference>
<dbReference type="PROSITE" id="PS50109">
    <property type="entry name" value="HIS_KIN"/>
    <property type="match status" value="1"/>
</dbReference>
<feature type="domain" description="Histidine kinase" evidence="6">
    <location>
        <begin position="25"/>
        <end position="198"/>
    </location>
</feature>
<dbReference type="PANTHER" id="PTHR43711:SF1">
    <property type="entry name" value="HISTIDINE KINASE 1"/>
    <property type="match status" value="1"/>
</dbReference>
<evidence type="ECO:0000256" key="2">
    <source>
        <dbReference type="ARBA" id="ARBA00012438"/>
    </source>
</evidence>
<evidence type="ECO:0000259" key="6">
    <source>
        <dbReference type="PROSITE" id="PS50109"/>
    </source>
</evidence>
<comment type="caution">
    <text evidence="7">The sequence shown here is derived from an EMBL/GenBank/DDBJ whole genome shotgun (WGS) entry which is preliminary data.</text>
</comment>
<dbReference type="CDD" id="cd00075">
    <property type="entry name" value="HATPase"/>
    <property type="match status" value="1"/>
</dbReference>
<dbReference type="InterPro" id="IPR050736">
    <property type="entry name" value="Sensor_HK_Regulatory"/>
</dbReference>
<evidence type="ECO:0000256" key="3">
    <source>
        <dbReference type="ARBA" id="ARBA00022679"/>
    </source>
</evidence>
<dbReference type="Pfam" id="PF02518">
    <property type="entry name" value="HATPase_c"/>
    <property type="match status" value="1"/>
</dbReference>
<evidence type="ECO:0000313" key="7">
    <source>
        <dbReference type="EMBL" id="GAG51003.1"/>
    </source>
</evidence>
<dbReference type="SUPFAM" id="SSF55874">
    <property type="entry name" value="ATPase domain of HSP90 chaperone/DNA topoisomerase II/histidine kinase"/>
    <property type="match status" value="1"/>
</dbReference>
<dbReference type="PRINTS" id="PR00344">
    <property type="entry name" value="BCTRLSENSOR"/>
</dbReference>
<keyword evidence="3" id="KW-0808">Transferase</keyword>
<keyword evidence="5" id="KW-0902">Two-component regulatory system</keyword>
<protein>
    <recommendedName>
        <fullName evidence="2">histidine kinase</fullName>
        <ecNumber evidence="2">2.7.13.3</ecNumber>
    </recommendedName>
</protein>
<dbReference type="InterPro" id="IPR036890">
    <property type="entry name" value="HATPase_C_sf"/>
</dbReference>
<dbReference type="InterPro" id="IPR003594">
    <property type="entry name" value="HATPase_dom"/>
</dbReference>
<evidence type="ECO:0000256" key="1">
    <source>
        <dbReference type="ARBA" id="ARBA00000085"/>
    </source>
</evidence>
<dbReference type="GO" id="GO:0000160">
    <property type="term" value="P:phosphorelay signal transduction system"/>
    <property type="evidence" value="ECO:0007669"/>
    <property type="project" value="UniProtKB-KW"/>
</dbReference>
<proteinExistence type="predicted"/>
<dbReference type="InterPro" id="IPR004358">
    <property type="entry name" value="Sig_transdc_His_kin-like_C"/>
</dbReference>
<dbReference type="EMBL" id="BARS01054699">
    <property type="protein sequence ID" value="GAG51003.1"/>
    <property type="molecule type" value="Genomic_DNA"/>
</dbReference>
<dbReference type="Gene3D" id="3.30.565.10">
    <property type="entry name" value="Histidine kinase-like ATPase, C-terminal domain"/>
    <property type="match status" value="1"/>
</dbReference>
<evidence type="ECO:0000256" key="5">
    <source>
        <dbReference type="ARBA" id="ARBA00023012"/>
    </source>
</evidence>
<dbReference type="InterPro" id="IPR005467">
    <property type="entry name" value="His_kinase_dom"/>
</dbReference>